<evidence type="ECO:0000256" key="1">
    <source>
        <dbReference type="SAM" id="MobiDB-lite"/>
    </source>
</evidence>
<feature type="compositionally biased region" description="Low complexity" evidence="1">
    <location>
        <begin position="426"/>
        <end position="439"/>
    </location>
</feature>
<gene>
    <name evidence="2" type="ORF">PsYK624_151830</name>
</gene>
<feature type="compositionally biased region" description="Basic residues" evidence="1">
    <location>
        <begin position="26"/>
        <end position="39"/>
    </location>
</feature>
<feature type="compositionally biased region" description="Basic and acidic residues" evidence="1">
    <location>
        <begin position="415"/>
        <end position="424"/>
    </location>
</feature>
<organism evidence="2 3">
    <name type="scientific">Phanerochaete sordida</name>
    <dbReference type="NCBI Taxonomy" id="48140"/>
    <lineage>
        <taxon>Eukaryota</taxon>
        <taxon>Fungi</taxon>
        <taxon>Dikarya</taxon>
        <taxon>Basidiomycota</taxon>
        <taxon>Agaricomycotina</taxon>
        <taxon>Agaricomycetes</taxon>
        <taxon>Polyporales</taxon>
        <taxon>Phanerochaetaceae</taxon>
        <taxon>Phanerochaete</taxon>
    </lineage>
</organism>
<sequence length="545" mass="58971">MVSRGKVSLHFRSRPRAFLDAATPSSKHKQRGSIRRSTRFLRSAHSQKASARRTRHHKPSEGSPEPPRRLGSVLHAAERTTAVSAHAHLCARRRHRRGARSAPPRTLTNAPNPRPAPSAPRDARKSNRRAGRRNCQDNGVRDGAGPTDVRATKTRPRGVEARGRRAPRRRRRPAPAYGASTAPPRAQKGARRPAAGRRMLYSTTARSPASADGDTWRRPSRTSTARDAARAQRRPGKRKTGPRGEDQDGARGSLRRRARARGSSTRGAARKTPRRAAAVDVCGPQRPVRGTSESVVGIAAEGGAVRVVRREAAFEAFWGGRRGRRRCLGAHARTVPGVVGRNAPRRRERRQGTRGRRAPLATANLCRAVPWSRDGEIRGRNSGRGSRGACRAAAAARCRRPRTAAGVPPGSVDEAWGRTPERRSTTTRAARSATTRTRTGVAPGRRASTTKAQRRAVAVGDVCSPRRDAVVGTSRASCTGCAGRMPRVTERPARFRAVGTVSWAAVDGVRARDSDVQGGRRWLRGGDGRVQPSVDGVGLPTRNLG</sequence>
<name>A0A9P3GNV8_9APHY</name>
<feature type="region of interest" description="Disordered" evidence="1">
    <location>
        <begin position="401"/>
        <end position="453"/>
    </location>
</feature>
<protein>
    <submittedName>
        <fullName evidence="2">Uncharacterized protein</fullName>
    </submittedName>
</protein>
<proteinExistence type="predicted"/>
<comment type="caution">
    <text evidence="2">The sequence shown here is derived from an EMBL/GenBank/DDBJ whole genome shotgun (WGS) entry which is preliminary data.</text>
</comment>
<dbReference type="Proteomes" id="UP000703269">
    <property type="component" value="Unassembled WGS sequence"/>
</dbReference>
<feature type="compositionally biased region" description="Basic residues" evidence="1">
    <location>
        <begin position="164"/>
        <end position="173"/>
    </location>
</feature>
<reference evidence="2 3" key="1">
    <citation type="submission" date="2021-08" db="EMBL/GenBank/DDBJ databases">
        <title>Draft Genome Sequence of Phanerochaete sordida strain YK-624.</title>
        <authorList>
            <person name="Mori T."/>
            <person name="Dohra H."/>
            <person name="Suzuki T."/>
            <person name="Kawagishi H."/>
            <person name="Hirai H."/>
        </authorList>
    </citation>
    <scope>NUCLEOTIDE SEQUENCE [LARGE SCALE GENOMIC DNA]</scope>
    <source>
        <strain evidence="2 3">YK-624</strain>
    </source>
</reference>
<dbReference type="EMBL" id="BPQB01000097">
    <property type="protein sequence ID" value="GJE98945.1"/>
    <property type="molecule type" value="Genomic_DNA"/>
</dbReference>
<feature type="region of interest" description="Disordered" evidence="1">
    <location>
        <begin position="1"/>
        <end position="70"/>
    </location>
</feature>
<keyword evidence="3" id="KW-1185">Reference proteome</keyword>
<evidence type="ECO:0000313" key="3">
    <source>
        <dbReference type="Proteomes" id="UP000703269"/>
    </source>
</evidence>
<dbReference type="AlphaFoldDB" id="A0A9P3GNV8"/>
<feature type="compositionally biased region" description="Basic residues" evidence="1">
    <location>
        <begin position="231"/>
        <end position="241"/>
    </location>
</feature>
<feature type="region of interest" description="Disordered" evidence="1">
    <location>
        <begin position="89"/>
        <end position="289"/>
    </location>
</feature>
<feature type="region of interest" description="Disordered" evidence="1">
    <location>
        <begin position="520"/>
        <end position="545"/>
    </location>
</feature>
<feature type="compositionally biased region" description="Basic residues" evidence="1">
    <location>
        <begin position="89"/>
        <end position="99"/>
    </location>
</feature>
<accession>A0A9P3GNV8</accession>
<evidence type="ECO:0000313" key="2">
    <source>
        <dbReference type="EMBL" id="GJE98945.1"/>
    </source>
</evidence>